<protein>
    <submittedName>
        <fullName evidence="1">11806_t:CDS:1</fullName>
    </submittedName>
</protein>
<evidence type="ECO:0000313" key="2">
    <source>
        <dbReference type="Proteomes" id="UP000789920"/>
    </source>
</evidence>
<organism evidence="1 2">
    <name type="scientific">Racocetra persica</name>
    <dbReference type="NCBI Taxonomy" id="160502"/>
    <lineage>
        <taxon>Eukaryota</taxon>
        <taxon>Fungi</taxon>
        <taxon>Fungi incertae sedis</taxon>
        <taxon>Mucoromycota</taxon>
        <taxon>Glomeromycotina</taxon>
        <taxon>Glomeromycetes</taxon>
        <taxon>Diversisporales</taxon>
        <taxon>Gigasporaceae</taxon>
        <taxon>Racocetra</taxon>
    </lineage>
</organism>
<comment type="caution">
    <text evidence="1">The sequence shown here is derived from an EMBL/GenBank/DDBJ whole genome shotgun (WGS) entry which is preliminary data.</text>
</comment>
<evidence type="ECO:0000313" key="1">
    <source>
        <dbReference type="EMBL" id="CAG8578300.1"/>
    </source>
</evidence>
<dbReference type="EMBL" id="CAJVQC010007366">
    <property type="protein sequence ID" value="CAG8578300.1"/>
    <property type="molecule type" value="Genomic_DNA"/>
</dbReference>
<keyword evidence="2" id="KW-1185">Reference proteome</keyword>
<gene>
    <name evidence="1" type="ORF">RPERSI_LOCUS5033</name>
</gene>
<sequence length="400" mass="47318">MPCSKQLVYIFCMIQAFSFLLYATIKLIVIEPIKIDQIDHTAKLISQLEIKPTNFAGWKKRHYITNYFNKDRKVKIYITRGDWYTNQDYRELEFNPDGTLANCEIPCIWKAREINRLTFRELKSADALFCVNQPGLPKKKARKGQKFIQYTLEPKTHCPECYDKSHMFDIHATYDENSEVPTSYIRMDSKKWKLVPPFKLTKLSQGEPFVSFIASHWTKYRSEFIQSIMNYIPIASFGEVFTNTGWESHPECLRLDDFFDVKNCVISKYPFYLAIENCQENDYSTEKLWDTFNLGVVPIIWGAPNTRSYLPHPKSAIFIEDFENTKALVNYLKYLVSNETAYLEYHQWRNMTSSDGFKKKSYMSMYNLECNVCREVARLRVVEEHNEYNFMMNDFETDDS</sequence>
<name>A0ACA9M9F8_9GLOM</name>
<dbReference type="Proteomes" id="UP000789920">
    <property type="component" value="Unassembled WGS sequence"/>
</dbReference>
<reference evidence="1" key="1">
    <citation type="submission" date="2021-06" db="EMBL/GenBank/DDBJ databases">
        <authorList>
            <person name="Kallberg Y."/>
            <person name="Tangrot J."/>
            <person name="Rosling A."/>
        </authorList>
    </citation>
    <scope>NUCLEOTIDE SEQUENCE</scope>
    <source>
        <strain evidence="1">MA461A</strain>
    </source>
</reference>
<proteinExistence type="predicted"/>
<accession>A0ACA9M9F8</accession>